<dbReference type="STRING" id="145854.GA0074692_2518"/>
<dbReference type="SUPFAM" id="SSF52172">
    <property type="entry name" value="CheY-like"/>
    <property type="match status" value="1"/>
</dbReference>
<dbReference type="PANTHER" id="PTHR43214">
    <property type="entry name" value="TWO-COMPONENT RESPONSE REGULATOR"/>
    <property type="match status" value="1"/>
</dbReference>
<keyword evidence="2" id="KW-0805">Transcription regulation</keyword>
<evidence type="ECO:0000259" key="7">
    <source>
        <dbReference type="PROSITE" id="PS50110"/>
    </source>
</evidence>
<dbReference type="Pfam" id="PF00072">
    <property type="entry name" value="Response_reg"/>
    <property type="match status" value="1"/>
</dbReference>
<protein>
    <submittedName>
        <fullName evidence="8">DNA-binding response regulator, NarL/FixJ family, contains REC and HTH domains</fullName>
    </submittedName>
</protein>
<dbReference type="Pfam" id="PF00196">
    <property type="entry name" value="GerE"/>
    <property type="match status" value="1"/>
</dbReference>
<evidence type="ECO:0000256" key="5">
    <source>
        <dbReference type="PROSITE-ProRule" id="PRU00169"/>
    </source>
</evidence>
<dbReference type="CDD" id="cd06170">
    <property type="entry name" value="LuxR_C_like"/>
    <property type="match status" value="1"/>
</dbReference>
<dbReference type="PROSITE" id="PS50043">
    <property type="entry name" value="HTH_LUXR_2"/>
    <property type="match status" value="1"/>
</dbReference>
<evidence type="ECO:0000256" key="1">
    <source>
        <dbReference type="ARBA" id="ARBA00022553"/>
    </source>
</evidence>
<dbReference type="GO" id="GO:0006355">
    <property type="term" value="P:regulation of DNA-templated transcription"/>
    <property type="evidence" value="ECO:0007669"/>
    <property type="project" value="InterPro"/>
</dbReference>
<sequence>MRVVIVEDQGFYLDLLADALHGRGIDVVGRARTEAEALAVIDETAPDIAVVDIRLSPARDDDGLRVAEHVRQRYPEIALLVLSAYLEPAYAQRLLTIEPIPRAVGYLGKERLGNLDELVHAFTAVDRGEVVLDPSIIGRLMARPRAANPLDSLTPHERRVLSLVAEGRSNRRIAQELNTKISTVERQFTVIAAKLGLTNATDLDRSSVNLRVLATLTYLRGTGRR</sequence>
<dbReference type="SMART" id="SM00421">
    <property type="entry name" value="HTH_LUXR"/>
    <property type="match status" value="1"/>
</dbReference>
<feature type="domain" description="Response regulatory" evidence="7">
    <location>
        <begin position="2"/>
        <end position="124"/>
    </location>
</feature>
<gene>
    <name evidence="8" type="ORF">GA0074692_2518</name>
</gene>
<evidence type="ECO:0000256" key="4">
    <source>
        <dbReference type="ARBA" id="ARBA00023163"/>
    </source>
</evidence>
<dbReference type="Proteomes" id="UP000198959">
    <property type="component" value="Unassembled WGS sequence"/>
</dbReference>
<dbReference type="InterPro" id="IPR016032">
    <property type="entry name" value="Sig_transdc_resp-reg_C-effctor"/>
</dbReference>
<organism evidence="8 9">
    <name type="scientific">Micromonospora pallida</name>
    <dbReference type="NCBI Taxonomy" id="145854"/>
    <lineage>
        <taxon>Bacteria</taxon>
        <taxon>Bacillati</taxon>
        <taxon>Actinomycetota</taxon>
        <taxon>Actinomycetes</taxon>
        <taxon>Micromonosporales</taxon>
        <taxon>Micromonosporaceae</taxon>
        <taxon>Micromonospora</taxon>
    </lineage>
</organism>
<dbReference type="InterPro" id="IPR039420">
    <property type="entry name" value="WalR-like"/>
</dbReference>
<keyword evidence="9" id="KW-1185">Reference proteome</keyword>
<feature type="modified residue" description="4-aspartylphosphate" evidence="5">
    <location>
        <position position="52"/>
    </location>
</feature>
<dbReference type="InterPro" id="IPR001789">
    <property type="entry name" value="Sig_transdc_resp-reg_receiver"/>
</dbReference>
<proteinExistence type="predicted"/>
<dbReference type="SMART" id="SM00448">
    <property type="entry name" value="REC"/>
    <property type="match status" value="1"/>
</dbReference>
<keyword evidence="1 5" id="KW-0597">Phosphoprotein</keyword>
<dbReference type="PROSITE" id="PS50110">
    <property type="entry name" value="RESPONSE_REGULATORY"/>
    <property type="match status" value="1"/>
</dbReference>
<name>A0A1C6SFW1_9ACTN</name>
<accession>A0A1C6SFW1</accession>
<dbReference type="AlphaFoldDB" id="A0A1C6SFW1"/>
<dbReference type="RefSeq" id="WP_091643621.1">
    <property type="nucleotide sequence ID" value="NZ_FMHW01000002.1"/>
</dbReference>
<dbReference type="EMBL" id="FMHW01000002">
    <property type="protein sequence ID" value="SCL28342.1"/>
    <property type="molecule type" value="Genomic_DNA"/>
</dbReference>
<evidence type="ECO:0000259" key="6">
    <source>
        <dbReference type="PROSITE" id="PS50043"/>
    </source>
</evidence>
<reference evidence="9" key="1">
    <citation type="submission" date="2016-06" db="EMBL/GenBank/DDBJ databases">
        <authorList>
            <person name="Varghese N."/>
            <person name="Submissions Spin"/>
        </authorList>
    </citation>
    <scope>NUCLEOTIDE SEQUENCE [LARGE SCALE GENOMIC DNA]</scope>
    <source>
        <strain evidence="9">DSM 43817</strain>
    </source>
</reference>
<evidence type="ECO:0000313" key="8">
    <source>
        <dbReference type="EMBL" id="SCL28342.1"/>
    </source>
</evidence>
<dbReference type="SUPFAM" id="SSF46894">
    <property type="entry name" value="C-terminal effector domain of the bipartite response regulators"/>
    <property type="match status" value="1"/>
</dbReference>
<evidence type="ECO:0000256" key="3">
    <source>
        <dbReference type="ARBA" id="ARBA00023125"/>
    </source>
</evidence>
<evidence type="ECO:0000256" key="2">
    <source>
        <dbReference type="ARBA" id="ARBA00023015"/>
    </source>
</evidence>
<dbReference type="PRINTS" id="PR00038">
    <property type="entry name" value="HTHLUXR"/>
</dbReference>
<dbReference type="OrthoDB" id="4135368at2"/>
<dbReference type="InterPro" id="IPR058245">
    <property type="entry name" value="NreC/VraR/RcsB-like_REC"/>
</dbReference>
<dbReference type="InterPro" id="IPR011006">
    <property type="entry name" value="CheY-like_superfamily"/>
</dbReference>
<dbReference type="InterPro" id="IPR000792">
    <property type="entry name" value="Tscrpt_reg_LuxR_C"/>
</dbReference>
<dbReference type="Gene3D" id="3.40.50.2300">
    <property type="match status" value="1"/>
</dbReference>
<dbReference type="GO" id="GO:0000160">
    <property type="term" value="P:phosphorelay signal transduction system"/>
    <property type="evidence" value="ECO:0007669"/>
    <property type="project" value="InterPro"/>
</dbReference>
<feature type="domain" description="HTH luxR-type" evidence="6">
    <location>
        <begin position="146"/>
        <end position="211"/>
    </location>
</feature>
<keyword evidence="3 8" id="KW-0238">DNA-binding</keyword>
<dbReference type="CDD" id="cd17535">
    <property type="entry name" value="REC_NarL-like"/>
    <property type="match status" value="1"/>
</dbReference>
<evidence type="ECO:0000313" key="9">
    <source>
        <dbReference type="Proteomes" id="UP000198959"/>
    </source>
</evidence>
<dbReference type="PANTHER" id="PTHR43214:SF24">
    <property type="entry name" value="TRANSCRIPTIONAL REGULATORY PROTEIN NARL-RELATED"/>
    <property type="match status" value="1"/>
</dbReference>
<dbReference type="GO" id="GO:0003677">
    <property type="term" value="F:DNA binding"/>
    <property type="evidence" value="ECO:0007669"/>
    <property type="project" value="UniProtKB-KW"/>
</dbReference>
<keyword evidence="4" id="KW-0804">Transcription</keyword>